<organism evidence="3 4">
    <name type="scientific">Dactylonectria estremocensis</name>
    <dbReference type="NCBI Taxonomy" id="1079267"/>
    <lineage>
        <taxon>Eukaryota</taxon>
        <taxon>Fungi</taxon>
        <taxon>Dikarya</taxon>
        <taxon>Ascomycota</taxon>
        <taxon>Pezizomycotina</taxon>
        <taxon>Sordariomycetes</taxon>
        <taxon>Hypocreomycetidae</taxon>
        <taxon>Hypocreales</taxon>
        <taxon>Nectriaceae</taxon>
        <taxon>Dactylonectria</taxon>
    </lineage>
</organism>
<keyword evidence="2" id="KW-0812">Transmembrane</keyword>
<proteinExistence type="predicted"/>
<feature type="region of interest" description="Disordered" evidence="1">
    <location>
        <begin position="198"/>
        <end position="288"/>
    </location>
</feature>
<evidence type="ECO:0000256" key="1">
    <source>
        <dbReference type="SAM" id="MobiDB-lite"/>
    </source>
</evidence>
<evidence type="ECO:0000313" key="3">
    <source>
        <dbReference type="EMBL" id="KAH7159747.1"/>
    </source>
</evidence>
<gene>
    <name evidence="3" type="ORF">B0J13DRAFT_112486</name>
</gene>
<name>A0A9P9FDE8_9HYPO</name>
<evidence type="ECO:0000313" key="4">
    <source>
        <dbReference type="Proteomes" id="UP000717696"/>
    </source>
</evidence>
<evidence type="ECO:0000256" key="2">
    <source>
        <dbReference type="SAM" id="Phobius"/>
    </source>
</evidence>
<sequence length="288" mass="31658">MHEYQTQGLSCPEGGAFWICADKPTQFIGCCKSNPCETDYGMCSDEDLSPASVDVDVFGDVPQQACISDNSQVKWYTCPRTTPPFIGCCAVDACSQGGCPGGSLRAARLSDVGDNANKFLECVTVPVTGVRTMSMSTRTVKSTTTPTSFATPSAAPDSRCIDDRSLLFQTITMSFVVLIAIATLILCWRHWAMYKQGSRLPTSNPPVGNERQAIRRRDTERHGAEGPEREDRPDLSRQMFELAESDHRLSVPDASQKHPRTGYDHMEPDVAQPVSARTSVEQQRPRID</sequence>
<comment type="caution">
    <text evidence="3">The sequence shown here is derived from an EMBL/GenBank/DDBJ whole genome shotgun (WGS) entry which is preliminary data.</text>
</comment>
<reference evidence="3" key="1">
    <citation type="journal article" date="2021" name="Nat. Commun.">
        <title>Genetic determinants of endophytism in the Arabidopsis root mycobiome.</title>
        <authorList>
            <person name="Mesny F."/>
            <person name="Miyauchi S."/>
            <person name="Thiergart T."/>
            <person name="Pickel B."/>
            <person name="Atanasova L."/>
            <person name="Karlsson M."/>
            <person name="Huettel B."/>
            <person name="Barry K.W."/>
            <person name="Haridas S."/>
            <person name="Chen C."/>
            <person name="Bauer D."/>
            <person name="Andreopoulos W."/>
            <person name="Pangilinan J."/>
            <person name="LaButti K."/>
            <person name="Riley R."/>
            <person name="Lipzen A."/>
            <person name="Clum A."/>
            <person name="Drula E."/>
            <person name="Henrissat B."/>
            <person name="Kohler A."/>
            <person name="Grigoriev I.V."/>
            <person name="Martin F.M."/>
            <person name="Hacquard S."/>
        </authorList>
    </citation>
    <scope>NUCLEOTIDE SEQUENCE</scope>
    <source>
        <strain evidence="3">MPI-CAGE-AT-0021</strain>
    </source>
</reference>
<keyword evidence="2" id="KW-0472">Membrane</keyword>
<dbReference type="OrthoDB" id="3692311at2759"/>
<protein>
    <submittedName>
        <fullName evidence="3">Uncharacterized protein</fullName>
    </submittedName>
</protein>
<dbReference type="AlphaFoldDB" id="A0A9P9FDE8"/>
<dbReference type="EMBL" id="JAGMUU010000002">
    <property type="protein sequence ID" value="KAH7159747.1"/>
    <property type="molecule type" value="Genomic_DNA"/>
</dbReference>
<feature type="transmembrane region" description="Helical" evidence="2">
    <location>
        <begin position="166"/>
        <end position="188"/>
    </location>
</feature>
<accession>A0A9P9FDE8</accession>
<keyword evidence="4" id="KW-1185">Reference proteome</keyword>
<keyword evidence="2" id="KW-1133">Transmembrane helix</keyword>
<feature type="compositionally biased region" description="Basic and acidic residues" evidence="1">
    <location>
        <begin position="212"/>
        <end position="235"/>
    </location>
</feature>
<dbReference type="Proteomes" id="UP000717696">
    <property type="component" value="Unassembled WGS sequence"/>
</dbReference>